<dbReference type="Gene3D" id="3.30.429.10">
    <property type="entry name" value="Macrophage Migration Inhibitory Factor"/>
    <property type="match status" value="1"/>
</dbReference>
<proteinExistence type="predicted"/>
<keyword evidence="2" id="KW-1185">Reference proteome</keyword>
<dbReference type="EMBL" id="CAJGYO010000009">
    <property type="protein sequence ID" value="CAD6254271.1"/>
    <property type="molecule type" value="Genomic_DNA"/>
</dbReference>
<accession>A0A811QE33</accession>
<dbReference type="OrthoDB" id="255819at2759"/>
<dbReference type="AlphaFoldDB" id="A0A811QE33"/>
<organism evidence="1 2">
    <name type="scientific">Miscanthus lutarioriparius</name>
    <dbReference type="NCBI Taxonomy" id="422564"/>
    <lineage>
        <taxon>Eukaryota</taxon>
        <taxon>Viridiplantae</taxon>
        <taxon>Streptophyta</taxon>
        <taxon>Embryophyta</taxon>
        <taxon>Tracheophyta</taxon>
        <taxon>Spermatophyta</taxon>
        <taxon>Magnoliopsida</taxon>
        <taxon>Liliopsida</taxon>
        <taxon>Poales</taxon>
        <taxon>Poaceae</taxon>
        <taxon>PACMAD clade</taxon>
        <taxon>Panicoideae</taxon>
        <taxon>Andropogonodae</taxon>
        <taxon>Andropogoneae</taxon>
        <taxon>Saccharinae</taxon>
        <taxon>Miscanthus</taxon>
    </lineage>
</organism>
<reference evidence="1" key="1">
    <citation type="submission" date="2020-10" db="EMBL/GenBank/DDBJ databases">
        <authorList>
            <person name="Han B."/>
            <person name="Lu T."/>
            <person name="Zhao Q."/>
            <person name="Huang X."/>
            <person name="Zhao Y."/>
        </authorList>
    </citation>
    <scope>NUCLEOTIDE SEQUENCE</scope>
</reference>
<evidence type="ECO:0000313" key="1">
    <source>
        <dbReference type="EMBL" id="CAD6254271.1"/>
    </source>
</evidence>
<dbReference type="InterPro" id="IPR014347">
    <property type="entry name" value="Tautomerase/MIF_sf"/>
</dbReference>
<name>A0A811QE33_9POAL</name>
<gene>
    <name evidence="1" type="ORF">NCGR_LOCUS37877</name>
</gene>
<protein>
    <submittedName>
        <fullName evidence="1">Uncharacterized protein</fullName>
    </submittedName>
</protein>
<evidence type="ECO:0000313" key="2">
    <source>
        <dbReference type="Proteomes" id="UP000604825"/>
    </source>
</evidence>
<sequence length="133" mass="14814">MDRRPEPDVNKKLSAGIASILESKLSVPKSRFYLKFYDSKLFDQQFQVEVHRSLSKETQFLAASYESTKTATPTTVTPLVGQGKVVDDDQQNIVVQKCPENYDCTSGSNIHSTKDMVVSESTLHKLVEGLTVS</sequence>
<comment type="caution">
    <text evidence="1">The sequence shown here is derived from an EMBL/GenBank/DDBJ whole genome shotgun (WGS) entry which is preliminary data.</text>
</comment>
<dbReference type="Proteomes" id="UP000604825">
    <property type="component" value="Unassembled WGS sequence"/>
</dbReference>